<organism evidence="18 19">
    <name type="scientific">Dermatophagoides pteronyssinus</name>
    <name type="common">European house dust mite</name>
    <dbReference type="NCBI Taxonomy" id="6956"/>
    <lineage>
        <taxon>Eukaryota</taxon>
        <taxon>Metazoa</taxon>
        <taxon>Ecdysozoa</taxon>
        <taxon>Arthropoda</taxon>
        <taxon>Chelicerata</taxon>
        <taxon>Arachnida</taxon>
        <taxon>Acari</taxon>
        <taxon>Acariformes</taxon>
        <taxon>Sarcoptiformes</taxon>
        <taxon>Astigmata</taxon>
        <taxon>Psoroptidia</taxon>
        <taxon>Analgoidea</taxon>
        <taxon>Pyroglyphidae</taxon>
        <taxon>Dermatophagoidinae</taxon>
        <taxon>Dermatophagoides</taxon>
    </lineage>
</organism>
<sequence length="388" mass="42442">MPSVNYARLKTNLSLAIQRLKLLEKKKTESAQKSRKEIADYIENGKVERAKIRVEHIIREDYLVEAMEIVEMFCDLLLARFGMIQQMPTLDDGLEEAISSLIWVAPRMSTDVKELSIIAELFTQKYGKQFAQAAKENQLKSVNEKLMLKLGVQAPPKILVEKYLIEIAKTLNVHYEPDEEVLMEDKKYNQGNDDSKPGASGGSGGAAQRPPPGSMSGLLIDLAPTAPTTNEPPPLPDMPPSGPYGNLVSEADFLKKQLSDGRPPEIGFIDLPPQPLDAGASVPPSYESVVSNQSTKSLPAPSGPPPPEVPPASASAKPEFNLDNLPPVYNLPDIPSELDDFGTNNKSVHDGSSSNKRNDGNGSGAGGQDDVDFDDLRRRFEDLKKRNN</sequence>
<evidence type="ECO:0000256" key="16">
    <source>
        <dbReference type="ARBA" id="ARBA00046920"/>
    </source>
</evidence>
<evidence type="ECO:0000256" key="13">
    <source>
        <dbReference type="ARBA" id="ARBA00023329"/>
    </source>
</evidence>
<evidence type="ECO:0000256" key="14">
    <source>
        <dbReference type="ARBA" id="ARBA00032374"/>
    </source>
</evidence>
<evidence type="ECO:0000256" key="3">
    <source>
        <dbReference type="ARBA" id="ARBA00004300"/>
    </source>
</evidence>
<protein>
    <recommendedName>
        <fullName evidence="6">IST1 homolog</fullName>
    </recommendedName>
    <alternativeName>
        <fullName evidence="14">Charged multivesicular body protein 8</fullName>
    </alternativeName>
</protein>
<dbReference type="PANTHER" id="PTHR12161">
    <property type="entry name" value="IST1 FAMILY MEMBER"/>
    <property type="match status" value="1"/>
</dbReference>
<keyword evidence="13" id="KW-0968">Cytoplasmic vesicle</keyword>
<evidence type="ECO:0000256" key="5">
    <source>
        <dbReference type="ARBA" id="ARBA00005536"/>
    </source>
</evidence>
<dbReference type="GO" id="GO:0005813">
    <property type="term" value="C:centrosome"/>
    <property type="evidence" value="ECO:0007669"/>
    <property type="project" value="UniProtKB-SubCell"/>
</dbReference>
<dbReference type="Gene3D" id="1.20.1260.60">
    <property type="entry name" value="Vacuolar protein sorting-associated protein Ist1"/>
    <property type="match status" value="1"/>
</dbReference>
<evidence type="ECO:0000256" key="8">
    <source>
        <dbReference type="ARBA" id="ARBA00022553"/>
    </source>
</evidence>
<dbReference type="GO" id="GO:0031410">
    <property type="term" value="C:cytoplasmic vesicle"/>
    <property type="evidence" value="ECO:0007669"/>
    <property type="project" value="UniProtKB-SubCell"/>
</dbReference>
<keyword evidence="18" id="KW-1185">Reference proteome</keyword>
<name>A0A6P6XQQ1_DERPT</name>
<dbReference type="InterPro" id="IPR005061">
    <property type="entry name" value="Ist1"/>
</dbReference>
<evidence type="ECO:0000313" key="18">
    <source>
        <dbReference type="Proteomes" id="UP000515146"/>
    </source>
</evidence>
<feature type="compositionally biased region" description="Polar residues" evidence="17">
    <location>
        <begin position="342"/>
        <end position="355"/>
    </location>
</feature>
<dbReference type="OrthoDB" id="29853at2759"/>
<evidence type="ECO:0000256" key="10">
    <source>
        <dbReference type="ARBA" id="ARBA00023212"/>
    </source>
</evidence>
<dbReference type="GeneID" id="113789741"/>
<evidence type="ECO:0000256" key="7">
    <source>
        <dbReference type="ARBA" id="ARBA00022490"/>
    </source>
</evidence>
<dbReference type="AlphaFoldDB" id="A0A6P6XQQ1"/>
<evidence type="ECO:0000256" key="2">
    <source>
        <dbReference type="ARBA" id="ARBA00004259"/>
    </source>
</evidence>
<evidence type="ECO:0000256" key="4">
    <source>
        <dbReference type="ARBA" id="ARBA00004541"/>
    </source>
</evidence>
<evidence type="ECO:0000256" key="12">
    <source>
        <dbReference type="ARBA" id="ARBA00023306"/>
    </source>
</evidence>
<dbReference type="RefSeq" id="XP_027195118.1">
    <property type="nucleotide sequence ID" value="XM_027339317.1"/>
</dbReference>
<dbReference type="CTD" id="9798"/>
<dbReference type="GO" id="GO:0015031">
    <property type="term" value="P:protein transport"/>
    <property type="evidence" value="ECO:0007669"/>
    <property type="project" value="InterPro"/>
</dbReference>
<evidence type="ECO:0000256" key="17">
    <source>
        <dbReference type="SAM" id="MobiDB-lite"/>
    </source>
</evidence>
<keyword evidence="10" id="KW-0206">Cytoskeleton</keyword>
<reference evidence="19" key="1">
    <citation type="submission" date="2025-08" db="UniProtKB">
        <authorList>
            <consortium name="RefSeq"/>
        </authorList>
    </citation>
    <scope>IDENTIFICATION</scope>
    <source>
        <strain evidence="19">Airmid</strain>
    </source>
</reference>
<evidence type="ECO:0000256" key="1">
    <source>
        <dbReference type="ARBA" id="ARBA00004214"/>
    </source>
</evidence>
<comment type="subcellular location">
    <subcellularLocation>
        <location evidence="3">Cytoplasm</location>
        <location evidence="3">Cytoskeleton</location>
        <location evidence="3">Microtubule organizing center</location>
        <location evidence="3">Centrosome</location>
    </subcellularLocation>
    <subcellularLocation>
        <location evidence="4">Cytoplasmic vesicle</location>
    </subcellularLocation>
    <subcellularLocation>
        <location evidence="1">Midbody</location>
    </subcellularLocation>
    <subcellularLocation>
        <location evidence="2">Nucleus envelope</location>
    </subcellularLocation>
</comment>
<keyword evidence="11" id="KW-0539">Nucleus</keyword>
<evidence type="ECO:0000256" key="15">
    <source>
        <dbReference type="ARBA" id="ARBA00046124"/>
    </source>
</evidence>
<feature type="compositionally biased region" description="Pro residues" evidence="17">
    <location>
        <begin position="301"/>
        <end position="310"/>
    </location>
</feature>
<evidence type="ECO:0000256" key="6">
    <source>
        <dbReference type="ARBA" id="ARBA00014513"/>
    </source>
</evidence>
<dbReference type="PANTHER" id="PTHR12161:SF5">
    <property type="entry name" value="IST1 HOMOLOG"/>
    <property type="match status" value="1"/>
</dbReference>
<evidence type="ECO:0000256" key="11">
    <source>
        <dbReference type="ARBA" id="ARBA00023242"/>
    </source>
</evidence>
<evidence type="ECO:0000256" key="9">
    <source>
        <dbReference type="ARBA" id="ARBA00022618"/>
    </source>
</evidence>
<evidence type="ECO:0000313" key="19">
    <source>
        <dbReference type="RefSeq" id="XP_027195118.1"/>
    </source>
</evidence>
<comment type="function">
    <text evidence="15">ESCRT-III-like protein involved in cytokinesis, nuclear envelope reassembly and endosomal tubulation. Is required for efficient abscission during cytokinesis. Involved in recruiting VPS4A and/or VPS4B to the midbody of dividing cells. During late anaphase, involved in nuclear envelope reassembly and mitotic spindle disassembly together with the ESCRT-III complex: IST1 acts by mediating the recruitment of SPAST to the nuclear membrane, leading to microtubule severing. Recruited to the reforming nuclear envelope (NE) during anaphase by LEMD2. Regulates early endosomal tubulation together with the ESCRT-III complex by mediating the recruitment of SPAST.</text>
</comment>
<dbReference type="FunFam" id="1.20.1260.60:FF:000001">
    <property type="entry name" value="IST1 homolog isoform X1"/>
    <property type="match status" value="1"/>
</dbReference>
<keyword evidence="8" id="KW-0597">Phosphoprotein</keyword>
<gene>
    <name evidence="19" type="primary">LOC113789741</name>
</gene>
<comment type="similarity">
    <text evidence="5">Belongs to the IST1 family.</text>
</comment>
<feature type="compositionally biased region" description="Pro residues" evidence="17">
    <location>
        <begin position="230"/>
        <end position="242"/>
    </location>
</feature>
<keyword evidence="7" id="KW-0963">Cytoplasm</keyword>
<feature type="compositionally biased region" description="Basic and acidic residues" evidence="17">
    <location>
        <begin position="252"/>
        <end position="263"/>
    </location>
</feature>
<dbReference type="GO" id="GO:0005635">
    <property type="term" value="C:nuclear envelope"/>
    <property type="evidence" value="ECO:0007669"/>
    <property type="project" value="UniProtKB-SubCell"/>
</dbReference>
<dbReference type="OMA" id="YQPFPNI"/>
<comment type="subunit">
    <text evidence="16">Interacts with CHMP1A, CHMP1B, VPS4A and VTA1. Interacts with SPAST, STAMBP, and USP8. May interact with VPS37B. May associate with the ESCRT-I complex. Interacts with MITD1, in competition with VSP4. Interacts with SPART (via MIT domain); leading to the recruitment of SPART to midbodies. Interacts with SPAST.</text>
</comment>
<accession>A0A6P6XQQ1</accession>
<dbReference type="GO" id="GO:0030496">
    <property type="term" value="C:midbody"/>
    <property type="evidence" value="ECO:0007669"/>
    <property type="project" value="UniProtKB-SubCell"/>
</dbReference>
<dbReference type="GO" id="GO:0051301">
    <property type="term" value="P:cell division"/>
    <property type="evidence" value="ECO:0007669"/>
    <property type="project" value="UniProtKB-KW"/>
</dbReference>
<keyword evidence="9" id="KW-0132">Cell division</keyword>
<dbReference type="KEGG" id="dpte:113789741"/>
<feature type="region of interest" description="Disordered" evidence="17">
    <location>
        <begin position="188"/>
        <end position="375"/>
    </location>
</feature>
<keyword evidence="12" id="KW-0131">Cell cycle</keyword>
<proteinExistence type="inferred from homology"/>
<dbReference type="FunCoup" id="A0A6P6XQQ1">
    <property type="interactions" value="1219"/>
</dbReference>
<dbReference type="InParanoid" id="A0A6P6XQQ1"/>
<dbReference type="InterPro" id="IPR042277">
    <property type="entry name" value="IST1-like"/>
</dbReference>
<dbReference type="Pfam" id="PF03398">
    <property type="entry name" value="Ist1"/>
    <property type="match status" value="1"/>
</dbReference>
<dbReference type="Proteomes" id="UP000515146">
    <property type="component" value="Unplaced"/>
</dbReference>